<evidence type="ECO:0000256" key="1">
    <source>
        <dbReference type="ARBA" id="ARBA00006607"/>
    </source>
</evidence>
<comment type="caution">
    <text evidence="4">The sequence shown here is derived from an EMBL/GenBank/DDBJ whole genome shotgun (WGS) entry which is preliminary data.</text>
</comment>
<evidence type="ECO:0000256" key="3">
    <source>
        <dbReference type="SAM" id="MobiDB-lite"/>
    </source>
</evidence>
<sequence length="198" mass="21980">MQLQEEREVLVGAEDVEGDALNLDFLSRNLGGSKQVCAIKGPGFGENRRTNLEDLAILTGGEVIYKYPTRGNVNMEMFGTAKKTFLKVKAEDMGGIRWGHRHLTPIHTETGLRLPPLLIKADLPLRVPRWLPKGAFGSEVSEVIVSVDDTIILHGGGDKKLIEARCEQLRTAMEKSDTMFEREKARERLSNPSDVAVL</sequence>
<organism evidence="4 5">
    <name type="scientific">Dipteronia dyeriana</name>
    <dbReference type="NCBI Taxonomy" id="168575"/>
    <lineage>
        <taxon>Eukaryota</taxon>
        <taxon>Viridiplantae</taxon>
        <taxon>Streptophyta</taxon>
        <taxon>Embryophyta</taxon>
        <taxon>Tracheophyta</taxon>
        <taxon>Spermatophyta</taxon>
        <taxon>Magnoliopsida</taxon>
        <taxon>eudicotyledons</taxon>
        <taxon>Gunneridae</taxon>
        <taxon>Pentapetalae</taxon>
        <taxon>rosids</taxon>
        <taxon>malvids</taxon>
        <taxon>Sapindales</taxon>
        <taxon>Sapindaceae</taxon>
        <taxon>Hippocastanoideae</taxon>
        <taxon>Acereae</taxon>
        <taxon>Dipteronia</taxon>
    </lineage>
</organism>
<dbReference type="GO" id="GO:0042026">
    <property type="term" value="P:protein refolding"/>
    <property type="evidence" value="ECO:0007669"/>
    <property type="project" value="InterPro"/>
</dbReference>
<accession>A0AAD9WUL7</accession>
<proteinExistence type="inferred from homology"/>
<gene>
    <name evidence="4" type="ORF">Ddye_024815</name>
</gene>
<dbReference type="EMBL" id="JANJYI010000007">
    <property type="protein sequence ID" value="KAK2643052.1"/>
    <property type="molecule type" value="Genomic_DNA"/>
</dbReference>
<dbReference type="Proteomes" id="UP001280121">
    <property type="component" value="Unassembled WGS sequence"/>
</dbReference>
<dbReference type="InterPro" id="IPR027409">
    <property type="entry name" value="GroEL-like_apical_dom_sf"/>
</dbReference>
<dbReference type="Gene3D" id="3.50.7.10">
    <property type="entry name" value="GroEL"/>
    <property type="match status" value="2"/>
</dbReference>
<reference evidence="4" key="1">
    <citation type="journal article" date="2023" name="Plant J.">
        <title>Genome sequences and population genomics provide insights into the demographic history, inbreeding, and mutation load of two 'living fossil' tree species of Dipteronia.</title>
        <authorList>
            <person name="Feng Y."/>
            <person name="Comes H.P."/>
            <person name="Chen J."/>
            <person name="Zhu S."/>
            <person name="Lu R."/>
            <person name="Zhang X."/>
            <person name="Li P."/>
            <person name="Qiu J."/>
            <person name="Olsen K.M."/>
            <person name="Qiu Y."/>
        </authorList>
    </citation>
    <scope>NUCLEOTIDE SEQUENCE</scope>
    <source>
        <strain evidence="4">KIB01</strain>
    </source>
</reference>
<feature type="region of interest" description="Disordered" evidence="3">
    <location>
        <begin position="177"/>
        <end position="198"/>
    </location>
</feature>
<evidence type="ECO:0000256" key="2">
    <source>
        <dbReference type="ARBA" id="ARBA00023186"/>
    </source>
</evidence>
<evidence type="ECO:0000313" key="5">
    <source>
        <dbReference type="Proteomes" id="UP001280121"/>
    </source>
</evidence>
<name>A0AAD9WUL7_9ROSI</name>
<dbReference type="GO" id="GO:0140662">
    <property type="term" value="F:ATP-dependent protein folding chaperone"/>
    <property type="evidence" value="ECO:0007669"/>
    <property type="project" value="InterPro"/>
</dbReference>
<dbReference type="PANTHER" id="PTHR45633">
    <property type="entry name" value="60 KDA HEAT SHOCK PROTEIN, MITOCHONDRIAL"/>
    <property type="match status" value="1"/>
</dbReference>
<feature type="compositionally biased region" description="Basic and acidic residues" evidence="3">
    <location>
        <begin position="177"/>
        <end position="189"/>
    </location>
</feature>
<evidence type="ECO:0000313" key="4">
    <source>
        <dbReference type="EMBL" id="KAK2643052.1"/>
    </source>
</evidence>
<protein>
    <submittedName>
        <fullName evidence="4">Uncharacterized protein</fullName>
    </submittedName>
</protein>
<dbReference type="SUPFAM" id="SSF52029">
    <property type="entry name" value="GroEL apical domain-like"/>
    <property type="match status" value="2"/>
</dbReference>
<dbReference type="AlphaFoldDB" id="A0AAD9WUL7"/>
<keyword evidence="2" id="KW-0143">Chaperone</keyword>
<comment type="similarity">
    <text evidence="1">Belongs to the chaperonin (HSP60) family.</text>
</comment>
<dbReference type="InterPro" id="IPR001844">
    <property type="entry name" value="Cpn60/GroEL"/>
</dbReference>
<keyword evidence="5" id="KW-1185">Reference proteome</keyword>